<dbReference type="Proteomes" id="UP000639772">
    <property type="component" value="Chromosome 11"/>
</dbReference>
<dbReference type="InterPro" id="IPR036093">
    <property type="entry name" value="NAC_dom_sf"/>
</dbReference>
<evidence type="ECO:0000313" key="8">
    <source>
        <dbReference type="EMBL" id="KAG0462848.1"/>
    </source>
</evidence>
<feature type="domain" description="NAC" evidence="7">
    <location>
        <begin position="11"/>
        <end position="197"/>
    </location>
</feature>
<dbReference type="PANTHER" id="PTHR31744:SF233">
    <property type="entry name" value="NAC DOMAIN-CONTAINING PROTEIN 72-LIKE"/>
    <property type="match status" value="1"/>
</dbReference>
<comment type="caution">
    <text evidence="8">The sequence shown here is derived from an EMBL/GenBank/DDBJ whole genome shotgun (WGS) entry which is preliminary data.</text>
</comment>
<accession>A0A835UIN6</accession>
<dbReference type="Pfam" id="PF02365">
    <property type="entry name" value="NAM"/>
    <property type="match status" value="1"/>
</dbReference>
<proteinExistence type="predicted"/>
<dbReference type="PROSITE" id="PS51005">
    <property type="entry name" value="NAC"/>
    <property type="match status" value="1"/>
</dbReference>
<dbReference type="InterPro" id="IPR003441">
    <property type="entry name" value="NAC-dom"/>
</dbReference>
<evidence type="ECO:0000256" key="3">
    <source>
        <dbReference type="ARBA" id="ARBA00023125"/>
    </source>
</evidence>
<protein>
    <recommendedName>
        <fullName evidence="7">NAC domain-containing protein</fullName>
    </recommendedName>
</protein>
<dbReference type="EMBL" id="JADCNM010000011">
    <property type="protein sequence ID" value="KAG0462848.1"/>
    <property type="molecule type" value="Genomic_DNA"/>
</dbReference>
<dbReference type="SUPFAM" id="SSF101941">
    <property type="entry name" value="NAC domain"/>
    <property type="match status" value="1"/>
</dbReference>
<dbReference type="Gene3D" id="2.170.150.80">
    <property type="entry name" value="NAC domain"/>
    <property type="match status" value="1"/>
</dbReference>
<gene>
    <name evidence="8" type="ORF">HPP92_021324</name>
</gene>
<evidence type="ECO:0000259" key="7">
    <source>
        <dbReference type="PROSITE" id="PS51005"/>
    </source>
</evidence>
<dbReference type="PANTHER" id="PTHR31744">
    <property type="entry name" value="PROTEIN CUP-SHAPED COTYLEDON 2-RELATED"/>
    <property type="match status" value="1"/>
</dbReference>
<evidence type="ECO:0000256" key="4">
    <source>
        <dbReference type="ARBA" id="ARBA00023163"/>
    </source>
</evidence>
<dbReference type="GO" id="GO:0005634">
    <property type="term" value="C:nucleus"/>
    <property type="evidence" value="ECO:0007669"/>
    <property type="project" value="UniProtKB-SubCell"/>
</dbReference>
<organism evidence="8 9">
    <name type="scientific">Vanilla planifolia</name>
    <name type="common">Vanilla</name>
    <dbReference type="NCBI Taxonomy" id="51239"/>
    <lineage>
        <taxon>Eukaryota</taxon>
        <taxon>Viridiplantae</taxon>
        <taxon>Streptophyta</taxon>
        <taxon>Embryophyta</taxon>
        <taxon>Tracheophyta</taxon>
        <taxon>Spermatophyta</taxon>
        <taxon>Magnoliopsida</taxon>
        <taxon>Liliopsida</taxon>
        <taxon>Asparagales</taxon>
        <taxon>Orchidaceae</taxon>
        <taxon>Vanilloideae</taxon>
        <taxon>Vanilleae</taxon>
        <taxon>Vanilla</taxon>
    </lineage>
</organism>
<comment type="subcellular location">
    <subcellularLocation>
        <location evidence="1">Nucleus</location>
    </subcellularLocation>
</comment>
<sequence>MEEEGQQSSQFPPGFRFHPTDQELIKQYLWKKATGSLPMEWAIIADIDLYKFNPWELPEKALFGQGEWFFFSPRDRKYPNGVRPNRAAGLGYWKATGTDKPILAAGSAQCIGVKKALVFYRGRPPKGTKTEWIMQEYRLLDSMAPSQNQKHKGSMRVMRKQIPFTQSISLSFDIKELFFLLVCFQLDDWVLCRVRRKGSLPEGSGREVMENSTCLVNSRAEEKHMVTRERSGSDDFGEHLGYLLESPREGRENGLGGLTMWSSNRLDRLCDEKEQLQQQQQQQALLHPPAPRSPGKGLQCSADDWYSETESVSAEHFPEYFIH</sequence>
<keyword evidence="3" id="KW-0238">DNA-binding</keyword>
<dbReference type="GO" id="GO:0003677">
    <property type="term" value="F:DNA binding"/>
    <property type="evidence" value="ECO:0007669"/>
    <property type="project" value="UniProtKB-KW"/>
</dbReference>
<evidence type="ECO:0000256" key="5">
    <source>
        <dbReference type="ARBA" id="ARBA00023242"/>
    </source>
</evidence>
<evidence type="ECO:0000256" key="1">
    <source>
        <dbReference type="ARBA" id="ARBA00004123"/>
    </source>
</evidence>
<dbReference type="AlphaFoldDB" id="A0A835UIN6"/>
<reference evidence="8 9" key="1">
    <citation type="journal article" date="2020" name="Nat. Food">
        <title>A phased Vanilla planifolia genome enables genetic improvement of flavour and production.</title>
        <authorList>
            <person name="Hasing T."/>
            <person name="Tang H."/>
            <person name="Brym M."/>
            <person name="Khazi F."/>
            <person name="Huang T."/>
            <person name="Chambers A.H."/>
        </authorList>
    </citation>
    <scope>NUCLEOTIDE SEQUENCE [LARGE SCALE GENOMIC DNA]</scope>
    <source>
        <tissue evidence="8">Leaf</tissue>
    </source>
</reference>
<evidence type="ECO:0000256" key="6">
    <source>
        <dbReference type="SAM" id="MobiDB-lite"/>
    </source>
</evidence>
<keyword evidence="5" id="KW-0539">Nucleus</keyword>
<evidence type="ECO:0000313" key="9">
    <source>
        <dbReference type="Proteomes" id="UP000639772"/>
    </source>
</evidence>
<evidence type="ECO:0000256" key="2">
    <source>
        <dbReference type="ARBA" id="ARBA00023015"/>
    </source>
</evidence>
<dbReference type="OrthoDB" id="1921961at2759"/>
<dbReference type="GO" id="GO:0006355">
    <property type="term" value="P:regulation of DNA-templated transcription"/>
    <property type="evidence" value="ECO:0007669"/>
    <property type="project" value="InterPro"/>
</dbReference>
<name>A0A835UIN6_VANPL</name>
<keyword evidence="4" id="KW-0804">Transcription</keyword>
<feature type="region of interest" description="Disordered" evidence="6">
    <location>
        <begin position="278"/>
        <end position="302"/>
    </location>
</feature>
<keyword evidence="2" id="KW-0805">Transcription regulation</keyword>